<feature type="non-terminal residue" evidence="1">
    <location>
        <position position="1"/>
    </location>
</feature>
<dbReference type="AlphaFoldDB" id="E2B2N0"/>
<evidence type="ECO:0000313" key="2">
    <source>
        <dbReference type="Proteomes" id="UP000008237"/>
    </source>
</evidence>
<protein>
    <submittedName>
        <fullName evidence="1">Uncharacterized protein</fullName>
    </submittedName>
</protein>
<reference evidence="1 2" key="1">
    <citation type="journal article" date="2010" name="Science">
        <title>Genomic comparison of the ants Camponotus floridanus and Harpegnathos saltator.</title>
        <authorList>
            <person name="Bonasio R."/>
            <person name="Zhang G."/>
            <person name="Ye C."/>
            <person name="Mutti N.S."/>
            <person name="Fang X."/>
            <person name="Qin N."/>
            <person name="Donahue G."/>
            <person name="Yang P."/>
            <person name="Li Q."/>
            <person name="Li C."/>
            <person name="Zhang P."/>
            <person name="Huang Z."/>
            <person name="Berger S.L."/>
            <person name="Reinberg D."/>
            <person name="Wang J."/>
            <person name="Liebig J."/>
        </authorList>
    </citation>
    <scope>NUCLEOTIDE SEQUENCE [LARGE SCALE GENOMIC DNA]</scope>
    <source>
        <strain evidence="1 2">R22 G/1</strain>
    </source>
</reference>
<evidence type="ECO:0000313" key="1">
    <source>
        <dbReference type="EMBL" id="EFN90052.1"/>
    </source>
</evidence>
<feature type="non-terminal residue" evidence="1">
    <location>
        <position position="63"/>
    </location>
</feature>
<accession>E2B2N0</accession>
<keyword evidence="2" id="KW-1185">Reference proteome</keyword>
<sequence length="63" mass="7535">NKIKKKERMWVREWIGRILLTHGASNNLFKELALEDPTAYRKVLRLTCETFEELSKKLHPLIQ</sequence>
<dbReference type="EMBL" id="GL445190">
    <property type="protein sequence ID" value="EFN90052.1"/>
    <property type="molecule type" value="Genomic_DNA"/>
</dbReference>
<proteinExistence type="predicted"/>
<dbReference type="Proteomes" id="UP000008237">
    <property type="component" value="Unassembled WGS sequence"/>
</dbReference>
<organism evidence="2">
    <name type="scientific">Harpegnathos saltator</name>
    <name type="common">Jerdon's jumping ant</name>
    <dbReference type="NCBI Taxonomy" id="610380"/>
    <lineage>
        <taxon>Eukaryota</taxon>
        <taxon>Metazoa</taxon>
        <taxon>Ecdysozoa</taxon>
        <taxon>Arthropoda</taxon>
        <taxon>Hexapoda</taxon>
        <taxon>Insecta</taxon>
        <taxon>Pterygota</taxon>
        <taxon>Neoptera</taxon>
        <taxon>Endopterygota</taxon>
        <taxon>Hymenoptera</taxon>
        <taxon>Apocrita</taxon>
        <taxon>Aculeata</taxon>
        <taxon>Formicoidea</taxon>
        <taxon>Formicidae</taxon>
        <taxon>Ponerinae</taxon>
        <taxon>Ponerini</taxon>
        <taxon>Harpegnathos</taxon>
    </lineage>
</organism>
<name>E2B2N0_HARSA</name>
<gene>
    <name evidence="1" type="ORF">EAI_00759</name>
</gene>
<dbReference type="InParanoid" id="E2B2N0"/>